<keyword evidence="3" id="KW-1185">Reference proteome</keyword>
<dbReference type="RefSeq" id="WP_379788843.1">
    <property type="nucleotide sequence ID" value="NZ_JBHSHL010000043.1"/>
</dbReference>
<dbReference type="PANTHER" id="PTHR33802:SF1">
    <property type="entry name" value="XK-RELATED PROTEIN"/>
    <property type="match status" value="1"/>
</dbReference>
<accession>A0ABV9QLN9</accession>
<evidence type="ECO:0000256" key="1">
    <source>
        <dbReference type="SAM" id="Phobius"/>
    </source>
</evidence>
<sequence>MNRKTSTKFSLVLFFVVILINYLTATGKIPGLSPQKEISSLYHTPITPAGFAFSIWGVIYILLFVAILYMIKISSDKGPRSFALEKLIVPLRALFAFNIIWNIVFGLGWIGFSFVMIVGYWLSLVVIGISLVKTRAVLNPILPVAFGLHTGWISIASVVNLYAFFVKIGWNGMGLHQDVWVIITIVFVLLLVALLQIWLKNPVTPLGTAWAFFGIYAKEGAAFSEYPFIPILLLAGIVLLFFFSVMTFIRNGKSLLLQRFGHI</sequence>
<feature type="transmembrane region" description="Helical" evidence="1">
    <location>
        <begin position="228"/>
        <end position="249"/>
    </location>
</feature>
<evidence type="ECO:0008006" key="4">
    <source>
        <dbReference type="Google" id="ProtNLM"/>
    </source>
</evidence>
<name>A0ABV9QLN9_9FIRM</name>
<feature type="transmembrane region" description="Helical" evidence="1">
    <location>
        <begin position="178"/>
        <end position="199"/>
    </location>
</feature>
<dbReference type="Proteomes" id="UP001595916">
    <property type="component" value="Unassembled WGS sequence"/>
</dbReference>
<feature type="transmembrane region" description="Helical" evidence="1">
    <location>
        <begin position="141"/>
        <end position="166"/>
    </location>
</feature>
<gene>
    <name evidence="2" type="ORF">ACFO4R_09395</name>
</gene>
<organism evidence="2 3">
    <name type="scientific">Filifactor villosus</name>
    <dbReference type="NCBI Taxonomy" id="29374"/>
    <lineage>
        <taxon>Bacteria</taxon>
        <taxon>Bacillati</taxon>
        <taxon>Bacillota</taxon>
        <taxon>Clostridia</taxon>
        <taxon>Peptostreptococcales</taxon>
        <taxon>Filifactoraceae</taxon>
        <taxon>Filifactor</taxon>
    </lineage>
</organism>
<proteinExistence type="predicted"/>
<evidence type="ECO:0000313" key="3">
    <source>
        <dbReference type="Proteomes" id="UP001595916"/>
    </source>
</evidence>
<keyword evidence="1" id="KW-0472">Membrane</keyword>
<keyword evidence="1" id="KW-0812">Transmembrane</keyword>
<comment type="caution">
    <text evidence="2">The sequence shown here is derived from an EMBL/GenBank/DDBJ whole genome shotgun (WGS) entry which is preliminary data.</text>
</comment>
<feature type="transmembrane region" description="Helical" evidence="1">
    <location>
        <begin position="49"/>
        <end position="71"/>
    </location>
</feature>
<keyword evidence="1" id="KW-1133">Transmembrane helix</keyword>
<evidence type="ECO:0000313" key="2">
    <source>
        <dbReference type="EMBL" id="MFC4805295.1"/>
    </source>
</evidence>
<protein>
    <recommendedName>
        <fullName evidence="4">Tryptophan-rich sensory protein</fullName>
    </recommendedName>
</protein>
<dbReference type="PANTHER" id="PTHR33802">
    <property type="entry name" value="SI:CH211-161H7.5-RELATED"/>
    <property type="match status" value="1"/>
</dbReference>
<dbReference type="EMBL" id="JBHSHL010000043">
    <property type="protein sequence ID" value="MFC4805295.1"/>
    <property type="molecule type" value="Genomic_DNA"/>
</dbReference>
<feature type="transmembrane region" description="Helical" evidence="1">
    <location>
        <begin position="91"/>
        <end position="121"/>
    </location>
</feature>
<reference evidence="3" key="1">
    <citation type="journal article" date="2019" name="Int. J. Syst. Evol. Microbiol.">
        <title>The Global Catalogue of Microorganisms (GCM) 10K type strain sequencing project: providing services to taxonomists for standard genome sequencing and annotation.</title>
        <authorList>
            <consortium name="The Broad Institute Genomics Platform"/>
            <consortium name="The Broad Institute Genome Sequencing Center for Infectious Disease"/>
            <person name="Wu L."/>
            <person name="Ma J."/>
        </authorList>
    </citation>
    <scope>NUCLEOTIDE SEQUENCE [LARGE SCALE GENOMIC DNA]</scope>
    <source>
        <strain evidence="3">CCUG 46385</strain>
    </source>
</reference>